<dbReference type="GO" id="GO:0005524">
    <property type="term" value="F:ATP binding"/>
    <property type="evidence" value="ECO:0007669"/>
    <property type="project" value="InterPro"/>
</dbReference>
<dbReference type="InterPro" id="IPR027417">
    <property type="entry name" value="P-loop_NTPase"/>
</dbReference>
<evidence type="ECO:0000313" key="3">
    <source>
        <dbReference type="EMBL" id="EXJ63316.1"/>
    </source>
</evidence>
<keyword evidence="4" id="KW-1185">Reference proteome</keyword>
<evidence type="ECO:0000313" key="4">
    <source>
        <dbReference type="Proteomes" id="UP000019471"/>
    </source>
</evidence>
<dbReference type="Pfam" id="PF00004">
    <property type="entry name" value="AAA"/>
    <property type="match status" value="1"/>
</dbReference>
<dbReference type="PANTHER" id="PTHR46411">
    <property type="entry name" value="FAMILY ATPASE, PUTATIVE-RELATED"/>
    <property type="match status" value="1"/>
</dbReference>
<sequence length="689" mass="78055">MPSIDDFVYGGLERGGSSDSPDEVGSTTKEPDIVVDEVSADGEYESDSAEDIFEVGMKCESKRLYPRHDGSLYVEWVDEIPTRIMDQACGYGNAWKEYALLLRTNLEQGEQRIQSILIQSPLLKSKLNSIFQDYPGFFMDENKASIDAPFKPFVHCWDAFEGACQDQSETGKHMQLLRSALKPELQEAFSVIRDFQTHGMIRFDRLWMIFKPGSFIFSEHKGIERIYKLSRTELRKAPETSSMYFLLHCYSIDWDGKVFGHTLEVEGIKDFEGSRRCTDLGVFPLDAHPAKRSVVERLVDRGRKFSSYTGVHYRAYNGPATSCVLGGAFAEEQVSGRVVVDTETFMHFYPYSRDLIQRLGTNETKGKDSNEDSDQIDSSYTNRNMYINIPHLRDQAILSANNKSSEMEQTKLTDDQLMICCPTVRGYSLDLNGWMHFRIDSLREIQWNGNAFESLALPGNYKRLLLAFAETQRDSAAQFDDVIEGKGKGMVVLLEGPPGLGKTLTASSVAEKMKVPIFKIASGQMKSDPGTIKAVLQDAFLMTKAWKGIILLDEADIFLERRSVNDLDRNQLVSVFLQHLEYFEGTIFLTTNRVECIDPAFESRIHLSLSYPELTQELRHKIWKNFVQTMKVDTTQITDAHLDKFAALDLNGRQIKNTVKMAGLLAAQAEDHCLTAEHVETMLTIVQSK</sequence>
<dbReference type="PANTHER" id="PTHR46411:SF3">
    <property type="entry name" value="AAA+ ATPASE DOMAIN-CONTAINING PROTEIN"/>
    <property type="match status" value="1"/>
</dbReference>
<dbReference type="HOGENOM" id="CLU_004471_6_3_1"/>
<dbReference type="InterPro" id="IPR003959">
    <property type="entry name" value="ATPase_AAA_core"/>
</dbReference>
<organism evidence="3 4">
    <name type="scientific">Cladophialophora psammophila CBS 110553</name>
    <dbReference type="NCBI Taxonomy" id="1182543"/>
    <lineage>
        <taxon>Eukaryota</taxon>
        <taxon>Fungi</taxon>
        <taxon>Dikarya</taxon>
        <taxon>Ascomycota</taxon>
        <taxon>Pezizomycotina</taxon>
        <taxon>Eurotiomycetes</taxon>
        <taxon>Chaetothyriomycetidae</taxon>
        <taxon>Chaetothyriales</taxon>
        <taxon>Herpotrichiellaceae</taxon>
        <taxon>Cladophialophora</taxon>
    </lineage>
</organism>
<gene>
    <name evidence="3" type="ORF">A1O5_11637</name>
</gene>
<dbReference type="EMBL" id="AMGX01000027">
    <property type="protein sequence ID" value="EXJ63316.1"/>
    <property type="molecule type" value="Genomic_DNA"/>
</dbReference>
<dbReference type="Pfam" id="PF22942">
    <property type="entry name" value="DUF7025"/>
    <property type="match status" value="1"/>
</dbReference>
<dbReference type="CDD" id="cd19481">
    <property type="entry name" value="RecA-like_protease"/>
    <property type="match status" value="1"/>
</dbReference>
<dbReference type="AlphaFoldDB" id="W9WFG3"/>
<dbReference type="OrthoDB" id="10042665at2759"/>
<dbReference type="InterPro" id="IPR054289">
    <property type="entry name" value="DUF7025"/>
</dbReference>
<dbReference type="Gene3D" id="3.40.50.300">
    <property type="entry name" value="P-loop containing nucleotide triphosphate hydrolases"/>
    <property type="match status" value="1"/>
</dbReference>
<dbReference type="RefSeq" id="XP_007750399.1">
    <property type="nucleotide sequence ID" value="XM_007752209.1"/>
</dbReference>
<proteinExistence type="predicted"/>
<dbReference type="eggNOG" id="KOG0652">
    <property type="taxonomic scope" value="Eukaryota"/>
</dbReference>
<feature type="region of interest" description="Disordered" evidence="1">
    <location>
        <begin position="1"/>
        <end position="37"/>
    </location>
</feature>
<evidence type="ECO:0000256" key="1">
    <source>
        <dbReference type="SAM" id="MobiDB-lite"/>
    </source>
</evidence>
<protein>
    <recommendedName>
        <fullName evidence="2">AAA+ ATPase domain-containing protein</fullName>
    </recommendedName>
</protein>
<reference evidence="3 4" key="1">
    <citation type="submission" date="2013-03" db="EMBL/GenBank/DDBJ databases">
        <title>The Genome Sequence of Cladophialophora psammophila CBS 110553.</title>
        <authorList>
            <consortium name="The Broad Institute Genomics Platform"/>
            <person name="Cuomo C."/>
            <person name="de Hoog S."/>
            <person name="Gorbushina A."/>
            <person name="Walker B."/>
            <person name="Young S.K."/>
            <person name="Zeng Q."/>
            <person name="Gargeya S."/>
            <person name="Fitzgerald M."/>
            <person name="Haas B."/>
            <person name="Abouelleil A."/>
            <person name="Allen A.W."/>
            <person name="Alvarado L."/>
            <person name="Arachchi H.M."/>
            <person name="Berlin A.M."/>
            <person name="Chapman S.B."/>
            <person name="Gainer-Dewar J."/>
            <person name="Goldberg J."/>
            <person name="Griggs A."/>
            <person name="Gujja S."/>
            <person name="Hansen M."/>
            <person name="Howarth C."/>
            <person name="Imamovic A."/>
            <person name="Ireland A."/>
            <person name="Larimer J."/>
            <person name="McCowan C."/>
            <person name="Murphy C."/>
            <person name="Pearson M."/>
            <person name="Poon T.W."/>
            <person name="Priest M."/>
            <person name="Roberts A."/>
            <person name="Saif S."/>
            <person name="Shea T."/>
            <person name="Sisk P."/>
            <person name="Sykes S."/>
            <person name="Wortman J."/>
            <person name="Nusbaum C."/>
            <person name="Birren B."/>
        </authorList>
    </citation>
    <scope>NUCLEOTIDE SEQUENCE [LARGE SCALE GENOMIC DNA]</scope>
    <source>
        <strain evidence="3 4">CBS 110553</strain>
    </source>
</reference>
<accession>W9WFG3</accession>
<dbReference type="GeneID" id="19196326"/>
<dbReference type="SMART" id="SM00382">
    <property type="entry name" value="AAA"/>
    <property type="match status" value="1"/>
</dbReference>
<feature type="domain" description="AAA+ ATPase" evidence="2">
    <location>
        <begin position="488"/>
        <end position="612"/>
    </location>
</feature>
<dbReference type="STRING" id="1182543.W9WFG3"/>
<evidence type="ECO:0000259" key="2">
    <source>
        <dbReference type="SMART" id="SM00382"/>
    </source>
</evidence>
<dbReference type="Proteomes" id="UP000019471">
    <property type="component" value="Unassembled WGS sequence"/>
</dbReference>
<name>W9WFG3_9EURO</name>
<dbReference type="GO" id="GO:0016887">
    <property type="term" value="F:ATP hydrolysis activity"/>
    <property type="evidence" value="ECO:0007669"/>
    <property type="project" value="InterPro"/>
</dbReference>
<comment type="caution">
    <text evidence="3">The sequence shown here is derived from an EMBL/GenBank/DDBJ whole genome shotgun (WGS) entry which is preliminary data.</text>
</comment>
<dbReference type="SUPFAM" id="SSF52540">
    <property type="entry name" value="P-loop containing nucleoside triphosphate hydrolases"/>
    <property type="match status" value="1"/>
</dbReference>
<dbReference type="InterPro" id="IPR003593">
    <property type="entry name" value="AAA+_ATPase"/>
</dbReference>